<proteinExistence type="predicted"/>
<sequence>MRFPDFASILQKSMNEESGTLQELPAPDSILPKLNAD</sequence>
<reference evidence="3" key="2">
    <citation type="submission" date="2017-05" db="EMBL/GenBank/DDBJ databases">
        <title>Draft genome sequence of Geobacter pelophilus, a iron(III)-reducing bacteria.</title>
        <authorList>
            <person name="Aoyagi T."/>
            <person name="Koike H."/>
            <person name="Morita T."/>
            <person name="Sato Y."/>
            <person name="Habe H."/>
            <person name="Hori T."/>
        </authorList>
    </citation>
    <scope>NUCLEOTIDE SEQUENCE [LARGE SCALE GENOMIC DNA]</scope>
    <source>
        <strain evidence="3">Drf2</strain>
    </source>
</reference>
<feature type="region of interest" description="Disordered" evidence="1">
    <location>
        <begin position="14"/>
        <end position="37"/>
    </location>
</feature>
<name>A0ABQ0MJ31_9BACT</name>
<dbReference type="Proteomes" id="UP000194153">
    <property type="component" value="Unassembled WGS sequence"/>
</dbReference>
<protein>
    <submittedName>
        <fullName evidence="2">Uncharacterized protein</fullName>
    </submittedName>
</protein>
<reference evidence="2 3" key="1">
    <citation type="submission" date="2017-04" db="EMBL/GenBank/DDBJ databases">
        <authorList>
            <consortium name="Geobacter pelophilus Genome Sequencing"/>
            <person name="Aoyagi T."/>
            <person name="Koike H."/>
            <person name="Hori T."/>
        </authorList>
    </citation>
    <scope>NUCLEOTIDE SEQUENCE [LARGE SCALE GENOMIC DNA]</scope>
    <source>
        <strain evidence="2 3">Drf2</strain>
    </source>
</reference>
<gene>
    <name evidence="2" type="ORF">GPEL0_01f2548</name>
</gene>
<evidence type="ECO:0000313" key="3">
    <source>
        <dbReference type="Proteomes" id="UP000194153"/>
    </source>
</evidence>
<organism evidence="2 3">
    <name type="scientific">Geoanaerobacter pelophilus</name>
    <dbReference type="NCBI Taxonomy" id="60036"/>
    <lineage>
        <taxon>Bacteria</taxon>
        <taxon>Pseudomonadati</taxon>
        <taxon>Thermodesulfobacteriota</taxon>
        <taxon>Desulfuromonadia</taxon>
        <taxon>Geobacterales</taxon>
        <taxon>Geobacteraceae</taxon>
        <taxon>Geoanaerobacter</taxon>
    </lineage>
</organism>
<comment type="caution">
    <text evidence="2">The sequence shown here is derived from an EMBL/GenBank/DDBJ whole genome shotgun (WGS) entry which is preliminary data.</text>
</comment>
<accession>A0ABQ0MJ31</accession>
<evidence type="ECO:0000313" key="2">
    <source>
        <dbReference type="EMBL" id="GAW66959.1"/>
    </source>
</evidence>
<keyword evidence="3" id="KW-1185">Reference proteome</keyword>
<evidence type="ECO:0000256" key="1">
    <source>
        <dbReference type="SAM" id="MobiDB-lite"/>
    </source>
</evidence>
<dbReference type="EMBL" id="BDQG01000001">
    <property type="protein sequence ID" value="GAW66959.1"/>
    <property type="molecule type" value="Genomic_DNA"/>
</dbReference>